<evidence type="ECO:0008006" key="3">
    <source>
        <dbReference type="Google" id="ProtNLM"/>
    </source>
</evidence>
<protein>
    <recommendedName>
        <fullName evidence="3">Transposase</fullName>
    </recommendedName>
</protein>
<dbReference type="Proteomes" id="UP000714380">
    <property type="component" value="Unassembled WGS sequence"/>
</dbReference>
<evidence type="ECO:0000313" key="1">
    <source>
        <dbReference type="EMBL" id="MCA6063763.1"/>
    </source>
</evidence>
<gene>
    <name evidence="1" type="ORF">I9W95_09090</name>
</gene>
<sequence length="85" mass="9795">MQHQNFKHVWVTERANRIADWLIFVAEIQPGNGLAGHLGVNASMDNHSALRIWVQKKMRAWPPEFHTLGDLRKAFIAQLPSEYFG</sequence>
<name>A0ABS7ZPZ0_9GAMM</name>
<dbReference type="RefSeq" id="WP_225674079.1">
    <property type="nucleotide sequence ID" value="NZ_JAEDAH010000043.1"/>
</dbReference>
<proteinExistence type="predicted"/>
<keyword evidence="2" id="KW-1185">Reference proteome</keyword>
<accession>A0ABS7ZPZ0</accession>
<dbReference type="EMBL" id="JAEDAH010000043">
    <property type="protein sequence ID" value="MCA6063763.1"/>
    <property type="molecule type" value="Genomic_DNA"/>
</dbReference>
<organism evidence="1 2">
    <name type="scientific">Thalassolituus marinus</name>
    <dbReference type="NCBI Taxonomy" id="671053"/>
    <lineage>
        <taxon>Bacteria</taxon>
        <taxon>Pseudomonadati</taxon>
        <taxon>Pseudomonadota</taxon>
        <taxon>Gammaproteobacteria</taxon>
        <taxon>Oceanospirillales</taxon>
        <taxon>Oceanospirillaceae</taxon>
        <taxon>Thalassolituus</taxon>
    </lineage>
</organism>
<evidence type="ECO:0000313" key="2">
    <source>
        <dbReference type="Proteomes" id="UP000714380"/>
    </source>
</evidence>
<reference evidence="1 2" key="1">
    <citation type="submission" date="2020-12" db="EMBL/GenBank/DDBJ databases">
        <title>Novel Thalassolituus-related marine hydrocarbonoclastic bacteria mediated algae-derived hydrocarbons mineralization in twilight zone of the northern South China Sea.</title>
        <authorList>
            <person name="Dong C."/>
        </authorList>
    </citation>
    <scope>NUCLEOTIDE SEQUENCE [LARGE SCALE GENOMIC DNA]</scope>
    <source>
        <strain evidence="1 2">IMCC1826</strain>
    </source>
</reference>
<comment type="caution">
    <text evidence="1">The sequence shown here is derived from an EMBL/GenBank/DDBJ whole genome shotgun (WGS) entry which is preliminary data.</text>
</comment>